<protein>
    <submittedName>
        <fullName evidence="2">DUF87 domain-containing protein</fullName>
    </submittedName>
</protein>
<dbReference type="Pfam" id="PF01935">
    <property type="entry name" value="DUF87"/>
    <property type="match status" value="1"/>
</dbReference>
<dbReference type="RefSeq" id="WP_344491203.1">
    <property type="nucleotide sequence ID" value="NZ_BAAAQF010000023.1"/>
</dbReference>
<dbReference type="SUPFAM" id="SSF52540">
    <property type="entry name" value="P-loop containing nucleoside triphosphate hydrolases"/>
    <property type="match status" value="1"/>
</dbReference>
<gene>
    <name evidence="2" type="ORF">GCM10009830_43890</name>
</gene>
<dbReference type="PANTHER" id="PTHR42957:SF2">
    <property type="entry name" value="HELICASE HERA CENTRAL DOMAIN-CONTAINING PROTEIN"/>
    <property type="match status" value="1"/>
</dbReference>
<evidence type="ECO:0000313" key="3">
    <source>
        <dbReference type="Proteomes" id="UP001499851"/>
    </source>
</evidence>
<dbReference type="Gene3D" id="3.40.50.300">
    <property type="entry name" value="P-loop containing nucleotide triphosphate hydrolases"/>
    <property type="match status" value="2"/>
</dbReference>
<evidence type="ECO:0000259" key="1">
    <source>
        <dbReference type="SMART" id="SM00382"/>
    </source>
</evidence>
<evidence type="ECO:0000313" key="2">
    <source>
        <dbReference type="EMBL" id="GAA1691357.1"/>
    </source>
</evidence>
<organism evidence="2 3">
    <name type="scientific">Glycomyces endophyticus</name>
    <dbReference type="NCBI Taxonomy" id="480996"/>
    <lineage>
        <taxon>Bacteria</taxon>
        <taxon>Bacillati</taxon>
        <taxon>Actinomycetota</taxon>
        <taxon>Actinomycetes</taxon>
        <taxon>Glycomycetales</taxon>
        <taxon>Glycomycetaceae</taxon>
        <taxon>Glycomyces</taxon>
    </lineage>
</organism>
<dbReference type="SMART" id="SM00382">
    <property type="entry name" value="AAA"/>
    <property type="match status" value="1"/>
</dbReference>
<reference evidence="3" key="1">
    <citation type="journal article" date="2019" name="Int. J. Syst. Evol. Microbiol.">
        <title>The Global Catalogue of Microorganisms (GCM) 10K type strain sequencing project: providing services to taxonomists for standard genome sequencing and annotation.</title>
        <authorList>
            <consortium name="The Broad Institute Genomics Platform"/>
            <consortium name="The Broad Institute Genome Sequencing Center for Infectious Disease"/>
            <person name="Wu L."/>
            <person name="Ma J."/>
        </authorList>
    </citation>
    <scope>NUCLEOTIDE SEQUENCE [LARGE SCALE GENOMIC DNA]</scope>
    <source>
        <strain evidence="3">JCM 16001</strain>
    </source>
</reference>
<keyword evidence="3" id="KW-1185">Reference proteome</keyword>
<proteinExistence type="predicted"/>
<comment type="caution">
    <text evidence="2">The sequence shown here is derived from an EMBL/GenBank/DDBJ whole genome shotgun (WGS) entry which is preliminary data.</text>
</comment>
<dbReference type="EMBL" id="BAAAQF010000023">
    <property type="protein sequence ID" value="GAA1691357.1"/>
    <property type="molecule type" value="Genomic_DNA"/>
</dbReference>
<dbReference type="Proteomes" id="UP001499851">
    <property type="component" value="Unassembled WGS sequence"/>
</dbReference>
<dbReference type="CDD" id="cd01127">
    <property type="entry name" value="TrwB_TraG_TraD_VirD4"/>
    <property type="match status" value="1"/>
</dbReference>
<dbReference type="InterPro" id="IPR003593">
    <property type="entry name" value="AAA+_ATPase"/>
</dbReference>
<accession>A0ABP4TQK6</accession>
<sequence>MTTDPIIVLKELRAILSSTLAPTTDQLWDGIPGHTDAVNRHVVDVLRSTIDTVVERGGLSTEILPIVGLKGSGKTHTLSWGGRYVQKSGGVFVPFEPSRERGFWPTLCLRIVDALGRPHVNAPNQRLFLLDRLIADAGLPDKGRERLMNGKAIAPIDTNAFNQALRDRHSHLSTDARRTAVALAISNAQDAGTADIGVDYLNANGDSDLELRREWHLGASEPDPQRVAIGISQLIATVSGMLVSVDQVDELVNQAIHKTHQQESAGIAMHGDLITDLGEGLMDLRQNLRRAALVLACQPLAWERFDAWASGTAQDRFHPKIAFKDLSSAEAARDLAAERLLIAFDRVGFSPPYPTWPIRPEAFEEAPGHFRPRRLLQQIRDHVEECINRGSVFELETFEPSDQPITRPAPIAPKALASLDARFDELLATAEVDDVFSKVGEDSTVPDLLFAGFSCAITELEVEHDWQVVKNEHFEPGSSDYLGWHVRLVREVDEDSETVEKFTVRTVTASHWKAIQSRARKLAGDAELAFQNGKRHAVLLRPQKWNRTPTIIATEGTFHQNGGTILTADLLKELRIFTALRDMRKESDRHFDAWLRARKPASGTSIVRTVLSTEQNRVAGAGDEGPDPPDPRMALKLGRDAESNIAIELGVTALAKHTAVFAGSGSGKTAMLRRLMEQCALRGISVIVLDPNNDLARLSDPWPERPSSWDEDDDTAARQYLAGTEVVVWTPGRQTGRPLSFRPLPDFSAVADDPDEFRLAVDSTVAVLAPRAKVDGKTPKDEQRRAILRSTLRLFAERTPTGGIEDYLRLLNDLPAEASAIAKADTLAHEMAQTLEAVRVNDPLFGGDGEPLDPATLLTPGKGKRARISVINFVGLPDEEDRQGFVNQLQMALFSWVKRRPSGDRPLGGLYVMDEAQTFAPSGRSTPCTYSTIALASQARKYGLGLVFATQSPRGIHSHLVGNCATQFYGFLNTVAHIEAVRELARAKAGGVPDISRLRAGEFYIASEGVAFRKAVVPMCLSHHPGSALSEQEVLRRAAQRT</sequence>
<dbReference type="InterPro" id="IPR027417">
    <property type="entry name" value="P-loop_NTPase"/>
</dbReference>
<dbReference type="InterPro" id="IPR008571">
    <property type="entry name" value="HerA-like"/>
</dbReference>
<name>A0ABP4TQK6_9ACTN</name>
<dbReference type="PANTHER" id="PTHR42957">
    <property type="entry name" value="HELICASE MJ1565-RELATED"/>
    <property type="match status" value="1"/>
</dbReference>
<feature type="domain" description="AAA+ ATPase" evidence="1">
    <location>
        <begin position="654"/>
        <end position="972"/>
    </location>
</feature>
<dbReference type="InterPro" id="IPR002789">
    <property type="entry name" value="HerA_central"/>
</dbReference>